<accession>A0A8H6M7T2</accession>
<dbReference type="Pfam" id="PF20231">
    <property type="entry name" value="DUF6589"/>
    <property type="match status" value="1"/>
</dbReference>
<dbReference type="AlphaFoldDB" id="A0A8H6M7T2"/>
<feature type="transmembrane region" description="Helical" evidence="2">
    <location>
        <begin position="30"/>
        <end position="52"/>
    </location>
</feature>
<feature type="compositionally biased region" description="Acidic residues" evidence="1">
    <location>
        <begin position="171"/>
        <end position="201"/>
    </location>
</feature>
<dbReference type="InterPro" id="IPR046496">
    <property type="entry name" value="DUF6589"/>
</dbReference>
<name>A0A8H6M7T2_9AGAR</name>
<feature type="region of interest" description="Disordered" evidence="1">
    <location>
        <begin position="150"/>
        <end position="201"/>
    </location>
</feature>
<reference evidence="4 5" key="1">
    <citation type="submission" date="2020-07" db="EMBL/GenBank/DDBJ databases">
        <title>Comparative genomics of pyrophilous fungi reveals a link between fire events and developmental genes.</title>
        <authorList>
            <consortium name="DOE Joint Genome Institute"/>
            <person name="Steindorff A.S."/>
            <person name="Carver A."/>
            <person name="Calhoun S."/>
            <person name="Stillman K."/>
            <person name="Liu H."/>
            <person name="Lipzen A."/>
            <person name="Pangilinan J."/>
            <person name="Labutti K."/>
            <person name="Bruns T.D."/>
            <person name="Grigoriev I.V."/>
        </authorList>
    </citation>
    <scope>NUCLEOTIDE SEQUENCE [LARGE SCALE GENOMIC DNA]</scope>
    <source>
        <strain evidence="4 5">CBS 144469</strain>
    </source>
</reference>
<keyword evidence="5" id="KW-1185">Reference proteome</keyword>
<evidence type="ECO:0000256" key="1">
    <source>
        <dbReference type="SAM" id="MobiDB-lite"/>
    </source>
</evidence>
<keyword evidence="2" id="KW-0472">Membrane</keyword>
<evidence type="ECO:0000259" key="3">
    <source>
        <dbReference type="Pfam" id="PF20231"/>
    </source>
</evidence>
<sequence>MSTRPSEYTSDFWSARLGKKFKKIKDEDKYLLVISLMGYLDVGTLKFLEFFFTSDDYNTRVRSGTFMGYDSRKNDEERRFAPAVIYKAWHDNDNIIRDKSLKIKTNTLTQDSFDETLAPGMLIDTYKNHAPFMWSLLEVFSASPNAARKRKMRKAQESGEAVSEAAPDSLGEQEEVDEDIDEEQNEDMEEELGGNEDTEGAYDDEITRAFTGGLDTPAGFSRNPLFPVLLSISMTTFARNRATNALPMLMGLFFKVEGTSSRVMKLLSNVAMCISTRTAERIKERVSANAIEHAASLVNSGNLFFTVADNINLYLRKYQQRLTNRNYMIHATNSAILRVNSDGINIKKATDLKERLNLRGGRKEATFADIRPSKEDSQFMNKAMPVHIANLIVQYTPGSKKWRNRREILEKVKKAMPSEKPIPVEKTDTRPFGIFDVNEGSKKGLIELLAEIRERTGMTEEEWAKEIRVLSGYWLTSNNFRHARRERADDKTGYHRLEYVQELSQLFHFALQATQMLIRAHYGNAVQDPTSLAAHKGLLRRVWDVNSANYAAAKSLVQHSLIARILHIVMTIKGYENYKDLSEWDPTYQNIVELSEKIWKEWGSTRAAERAQNDHRDDWTAHEIYFIRDALLFIEFEHAVSHADPPRCLRIMRYWCLMFRGAGQHNYSRECAEILVVWKYELNDDLRTFLERSWFVNRSGLPGRWIAADLYLEQLNLLVKRIFIAKGNGVTIEYIISKGSACVEAFRRVSHSMATFFGDADRSRRSKEVSFQEDMRLLIEEMSRKGIHQGYKERLVPVQAKGKKSTKMRNKGVSAVVDIMVTGAEVWADKFTEFKRTTTYDPAVGYPIGQDTLDESDVRLDTGTVFDDTNRLHLDCSSNLDIGIVDDDSAGGLGGAGDMDNGIED</sequence>
<keyword evidence="2" id="KW-1133">Transmembrane helix</keyword>
<keyword evidence="2" id="KW-0812">Transmembrane</keyword>
<dbReference type="OrthoDB" id="3207600at2759"/>
<dbReference type="Proteomes" id="UP000521943">
    <property type="component" value="Unassembled WGS sequence"/>
</dbReference>
<protein>
    <recommendedName>
        <fullName evidence="3">DUF6589 domain-containing protein</fullName>
    </recommendedName>
</protein>
<proteinExistence type="predicted"/>
<evidence type="ECO:0000313" key="4">
    <source>
        <dbReference type="EMBL" id="KAF6755256.1"/>
    </source>
</evidence>
<evidence type="ECO:0000313" key="5">
    <source>
        <dbReference type="Proteomes" id="UP000521943"/>
    </source>
</evidence>
<evidence type="ECO:0000256" key="2">
    <source>
        <dbReference type="SAM" id="Phobius"/>
    </source>
</evidence>
<dbReference type="EMBL" id="JACGCI010000031">
    <property type="protein sequence ID" value="KAF6755256.1"/>
    <property type="molecule type" value="Genomic_DNA"/>
</dbReference>
<comment type="caution">
    <text evidence="4">The sequence shown here is derived from an EMBL/GenBank/DDBJ whole genome shotgun (WGS) entry which is preliminary data.</text>
</comment>
<gene>
    <name evidence="4" type="ORF">DFP72DRAFT_1067959</name>
</gene>
<feature type="domain" description="DUF6589" evidence="3">
    <location>
        <begin position="364"/>
        <end position="765"/>
    </location>
</feature>
<organism evidence="4 5">
    <name type="scientific">Ephemerocybe angulata</name>
    <dbReference type="NCBI Taxonomy" id="980116"/>
    <lineage>
        <taxon>Eukaryota</taxon>
        <taxon>Fungi</taxon>
        <taxon>Dikarya</taxon>
        <taxon>Basidiomycota</taxon>
        <taxon>Agaricomycotina</taxon>
        <taxon>Agaricomycetes</taxon>
        <taxon>Agaricomycetidae</taxon>
        <taxon>Agaricales</taxon>
        <taxon>Agaricineae</taxon>
        <taxon>Psathyrellaceae</taxon>
        <taxon>Ephemerocybe</taxon>
    </lineage>
</organism>